<feature type="chain" id="PRO_5042098017" description="Ser-Thr-rich glycosyl-phosphatidyl-inositol-anchored membrane family-domain-containing protein" evidence="1">
    <location>
        <begin position="18"/>
        <end position="178"/>
    </location>
</feature>
<dbReference type="EMBL" id="BTCM01000008">
    <property type="protein sequence ID" value="GMK59449.1"/>
    <property type="molecule type" value="Genomic_DNA"/>
</dbReference>
<evidence type="ECO:0000313" key="3">
    <source>
        <dbReference type="Proteomes" id="UP001222932"/>
    </source>
</evidence>
<sequence length="178" mass="17840">MLFGAIALLANAASAFAAIQVTQPSKDLWWINNSLNTLAWSGSAPPADFVVMLSNPDTKLLTTDSAVGSIAYTYMTSLTILPVQWNPGPGYVIKLVNPLNGTEVYAESEAFEIKPEGSTYPTAGVTSAAGTLAATGSSAANATAPSAAATSTKTGGAMANAVPAVAAVAVAGAAYILA</sequence>
<evidence type="ECO:0000256" key="1">
    <source>
        <dbReference type="SAM" id="SignalP"/>
    </source>
</evidence>
<proteinExistence type="predicted"/>
<keyword evidence="1" id="KW-0732">Signal</keyword>
<dbReference type="AlphaFoldDB" id="A0AAD3TZL0"/>
<comment type="caution">
    <text evidence="2">The sequence shown here is derived from an EMBL/GenBank/DDBJ whole genome shotgun (WGS) entry which is preliminary data.</text>
</comment>
<reference evidence="2" key="2">
    <citation type="submission" date="2023-06" db="EMBL/GenBank/DDBJ databases">
        <authorList>
            <person name="Kobayashi Y."/>
            <person name="Kayamori A."/>
            <person name="Aoki K."/>
            <person name="Shiwa Y."/>
            <person name="Fujita N."/>
            <person name="Sugita T."/>
            <person name="Iwasaki W."/>
            <person name="Tanaka N."/>
            <person name="Takashima M."/>
        </authorList>
    </citation>
    <scope>NUCLEOTIDE SEQUENCE</scope>
    <source>
        <strain evidence="2">HIS016</strain>
    </source>
</reference>
<accession>A0AAD3TZL0</accession>
<evidence type="ECO:0008006" key="4">
    <source>
        <dbReference type="Google" id="ProtNLM"/>
    </source>
</evidence>
<gene>
    <name evidence="2" type="ORF">CspeluHIS016_0800550</name>
</gene>
<evidence type="ECO:0000313" key="2">
    <source>
        <dbReference type="EMBL" id="GMK59449.1"/>
    </source>
</evidence>
<reference evidence="2" key="1">
    <citation type="journal article" date="2023" name="BMC Genomics">
        <title>Chromosome-level genome assemblies of Cutaneotrichosporon spp. (Trichosporonales, Basidiomycota) reveal imbalanced evolution between nucleotide sequences and chromosome synteny.</title>
        <authorList>
            <person name="Kobayashi Y."/>
            <person name="Kayamori A."/>
            <person name="Aoki K."/>
            <person name="Shiwa Y."/>
            <person name="Matsutani M."/>
            <person name="Fujita N."/>
            <person name="Sugita T."/>
            <person name="Iwasaki W."/>
            <person name="Tanaka N."/>
            <person name="Takashima M."/>
        </authorList>
    </citation>
    <scope>NUCLEOTIDE SEQUENCE</scope>
    <source>
        <strain evidence="2">HIS016</strain>
    </source>
</reference>
<protein>
    <recommendedName>
        <fullName evidence="4">Ser-Thr-rich glycosyl-phosphatidyl-inositol-anchored membrane family-domain-containing protein</fullName>
    </recommendedName>
</protein>
<feature type="signal peptide" evidence="1">
    <location>
        <begin position="1"/>
        <end position="17"/>
    </location>
</feature>
<name>A0AAD3TZL0_9TREE</name>
<dbReference type="Proteomes" id="UP001222932">
    <property type="component" value="Unassembled WGS sequence"/>
</dbReference>
<organism evidence="2 3">
    <name type="scientific">Cutaneotrichosporon spelunceum</name>
    <dbReference type="NCBI Taxonomy" id="1672016"/>
    <lineage>
        <taxon>Eukaryota</taxon>
        <taxon>Fungi</taxon>
        <taxon>Dikarya</taxon>
        <taxon>Basidiomycota</taxon>
        <taxon>Agaricomycotina</taxon>
        <taxon>Tremellomycetes</taxon>
        <taxon>Trichosporonales</taxon>
        <taxon>Trichosporonaceae</taxon>
        <taxon>Cutaneotrichosporon</taxon>
    </lineage>
</organism>
<keyword evidence="3" id="KW-1185">Reference proteome</keyword>